<feature type="binding site" evidence="7">
    <location>
        <position position="99"/>
    </location>
    <ligand>
        <name>Mg(2+)</name>
        <dbReference type="ChEBI" id="CHEBI:18420"/>
        <label>1</label>
        <note>catalytic</note>
    </ligand>
</feature>
<dbReference type="GO" id="GO:0046854">
    <property type="term" value="P:phosphatidylinositol phosphate biosynthetic process"/>
    <property type="evidence" value="ECO:0007669"/>
    <property type="project" value="InterPro"/>
</dbReference>
<dbReference type="GO" id="GO:0008934">
    <property type="term" value="F:inositol monophosphate 1-phosphatase activity"/>
    <property type="evidence" value="ECO:0007669"/>
    <property type="project" value="InterPro"/>
</dbReference>
<evidence type="ECO:0000256" key="7">
    <source>
        <dbReference type="PIRSR" id="PIRSR600760-2"/>
    </source>
</evidence>
<feature type="binding site" evidence="7">
    <location>
        <position position="118"/>
    </location>
    <ligand>
        <name>Mg(2+)</name>
        <dbReference type="ChEBI" id="CHEBI:18420"/>
        <label>1</label>
        <note>catalytic</note>
    </ligand>
</feature>
<dbReference type="Pfam" id="PF00459">
    <property type="entry name" value="Inositol_P"/>
    <property type="match status" value="1"/>
</dbReference>
<evidence type="ECO:0000256" key="8">
    <source>
        <dbReference type="RuleBase" id="RU364068"/>
    </source>
</evidence>
<evidence type="ECO:0000313" key="10">
    <source>
        <dbReference type="Proteomes" id="UP000621454"/>
    </source>
</evidence>
<evidence type="ECO:0000256" key="4">
    <source>
        <dbReference type="ARBA" id="ARBA00022723"/>
    </source>
</evidence>
<dbReference type="EMBL" id="BMGC01000006">
    <property type="protein sequence ID" value="GGB25721.1"/>
    <property type="molecule type" value="Genomic_DNA"/>
</dbReference>
<dbReference type="PROSITE" id="PS00630">
    <property type="entry name" value="IMP_2"/>
    <property type="match status" value="1"/>
</dbReference>
<dbReference type="InterPro" id="IPR033942">
    <property type="entry name" value="IMPase"/>
</dbReference>
<dbReference type="PRINTS" id="PR00377">
    <property type="entry name" value="IMPHPHTASES"/>
</dbReference>
<feature type="binding site" evidence="7">
    <location>
        <position position="119"/>
    </location>
    <ligand>
        <name>Mg(2+)</name>
        <dbReference type="ChEBI" id="CHEBI:18420"/>
        <label>1</label>
        <note>catalytic</note>
    </ligand>
</feature>
<dbReference type="InterPro" id="IPR000760">
    <property type="entry name" value="Inositol_monophosphatase-like"/>
</dbReference>
<gene>
    <name evidence="9" type="ORF">GCM10011489_12370</name>
</gene>
<dbReference type="InterPro" id="IPR020550">
    <property type="entry name" value="Inositol_monophosphatase_CS"/>
</dbReference>
<evidence type="ECO:0000256" key="5">
    <source>
        <dbReference type="ARBA" id="ARBA00022801"/>
    </source>
</evidence>
<dbReference type="PANTHER" id="PTHR20854">
    <property type="entry name" value="INOSITOL MONOPHOSPHATASE"/>
    <property type="match status" value="1"/>
</dbReference>
<evidence type="ECO:0000256" key="1">
    <source>
        <dbReference type="ARBA" id="ARBA00001033"/>
    </source>
</evidence>
<comment type="similarity">
    <text evidence="3 8">Belongs to the inositol monophosphatase superfamily.</text>
</comment>
<evidence type="ECO:0000256" key="2">
    <source>
        <dbReference type="ARBA" id="ARBA00001946"/>
    </source>
</evidence>
<evidence type="ECO:0000256" key="3">
    <source>
        <dbReference type="ARBA" id="ARBA00009759"/>
    </source>
</evidence>
<dbReference type="SUPFAM" id="SSF56655">
    <property type="entry name" value="Carbohydrate phosphatase"/>
    <property type="match status" value="1"/>
</dbReference>
<keyword evidence="5 8" id="KW-0378">Hydrolase</keyword>
<dbReference type="RefSeq" id="WP_188585840.1">
    <property type="nucleotide sequence ID" value="NZ_BMGC01000006.1"/>
</dbReference>
<dbReference type="Gene3D" id="3.40.190.80">
    <property type="match status" value="1"/>
</dbReference>
<dbReference type="GO" id="GO:0046872">
    <property type="term" value="F:metal ion binding"/>
    <property type="evidence" value="ECO:0007669"/>
    <property type="project" value="UniProtKB-KW"/>
</dbReference>
<dbReference type="GO" id="GO:0006020">
    <property type="term" value="P:inositol metabolic process"/>
    <property type="evidence" value="ECO:0007669"/>
    <property type="project" value="TreeGrafter"/>
</dbReference>
<dbReference type="PROSITE" id="PS00629">
    <property type="entry name" value="IMP_1"/>
    <property type="match status" value="1"/>
</dbReference>
<organism evidence="9 10">
    <name type="scientific">Gordonia jinhuaensis</name>
    <dbReference type="NCBI Taxonomy" id="1517702"/>
    <lineage>
        <taxon>Bacteria</taxon>
        <taxon>Bacillati</taxon>
        <taxon>Actinomycetota</taxon>
        <taxon>Actinomycetes</taxon>
        <taxon>Mycobacteriales</taxon>
        <taxon>Gordoniaceae</taxon>
        <taxon>Gordonia</taxon>
    </lineage>
</organism>
<comment type="caution">
    <text evidence="9">The sequence shown here is derived from an EMBL/GenBank/DDBJ whole genome shotgun (WGS) entry which is preliminary data.</text>
</comment>
<reference evidence="9" key="1">
    <citation type="journal article" date="2014" name="Int. J. Syst. Evol. Microbiol.">
        <title>Complete genome sequence of Corynebacterium casei LMG S-19264T (=DSM 44701T), isolated from a smear-ripened cheese.</title>
        <authorList>
            <consortium name="US DOE Joint Genome Institute (JGI-PGF)"/>
            <person name="Walter F."/>
            <person name="Albersmeier A."/>
            <person name="Kalinowski J."/>
            <person name="Ruckert C."/>
        </authorList>
    </citation>
    <scope>NUCLEOTIDE SEQUENCE</scope>
    <source>
        <strain evidence="9">CGMCC 1.12827</strain>
    </source>
</reference>
<sequence length="305" mass="31628">MGAQLDADAGADETDTVAADLTTIARGLAERAADHVRVRRRELFDRDSRGDTGEPTAAAELVATKSSPTDPVTVVDTETEGLIRGQLADLRPDDSVLGEEDGGSVEVPDGVRWVIDPIDGTVNFLYGVPAYAVSIAAQIDGVSVAGAVADVAGRRVFFATRGAGSFVADLGSTSARRLRASSADSVDLSLVATGFGYAAARRRRQGQIAAALLPRIRDLRRIGSAALDLCMVADGVVDAHFEHGLSPWDWAAGSLIAEEAGAMLRLPSAASRSDDGDLTLAAAPGIAEELTALLDELGALDPIPK</sequence>
<dbReference type="Gene3D" id="3.30.540.10">
    <property type="entry name" value="Fructose-1,6-Bisphosphatase, subunit A, domain 1"/>
    <property type="match status" value="1"/>
</dbReference>
<reference evidence="9" key="2">
    <citation type="submission" date="2020-09" db="EMBL/GenBank/DDBJ databases">
        <authorList>
            <person name="Sun Q."/>
            <person name="Zhou Y."/>
        </authorList>
    </citation>
    <scope>NUCLEOTIDE SEQUENCE</scope>
    <source>
        <strain evidence="9">CGMCC 1.12827</strain>
    </source>
</reference>
<keyword evidence="6 7" id="KW-0460">Magnesium</keyword>
<dbReference type="CDD" id="cd01639">
    <property type="entry name" value="IMPase"/>
    <property type="match status" value="1"/>
</dbReference>
<keyword evidence="10" id="KW-1185">Reference proteome</keyword>
<dbReference type="AlphaFoldDB" id="A0A916SZY0"/>
<accession>A0A916SZY0</accession>
<dbReference type="GO" id="GO:0007165">
    <property type="term" value="P:signal transduction"/>
    <property type="evidence" value="ECO:0007669"/>
    <property type="project" value="TreeGrafter"/>
</dbReference>
<feature type="binding site" evidence="7">
    <location>
        <position position="116"/>
    </location>
    <ligand>
        <name>Mg(2+)</name>
        <dbReference type="ChEBI" id="CHEBI:18420"/>
        <label>1</label>
        <note>catalytic</note>
    </ligand>
</feature>
<feature type="binding site" evidence="7">
    <location>
        <position position="249"/>
    </location>
    <ligand>
        <name>Mg(2+)</name>
        <dbReference type="ChEBI" id="CHEBI:18420"/>
        <label>1</label>
        <note>catalytic</note>
    </ligand>
</feature>
<dbReference type="Proteomes" id="UP000621454">
    <property type="component" value="Unassembled WGS sequence"/>
</dbReference>
<evidence type="ECO:0000313" key="9">
    <source>
        <dbReference type="EMBL" id="GGB25721.1"/>
    </source>
</evidence>
<dbReference type="InterPro" id="IPR020583">
    <property type="entry name" value="Inositol_monoP_metal-BS"/>
</dbReference>
<keyword evidence="4 7" id="KW-0479">Metal-binding</keyword>
<evidence type="ECO:0000256" key="6">
    <source>
        <dbReference type="ARBA" id="ARBA00022842"/>
    </source>
</evidence>
<comment type="catalytic activity">
    <reaction evidence="1 8">
        <text>a myo-inositol phosphate + H2O = myo-inositol + phosphate</text>
        <dbReference type="Rhea" id="RHEA:24056"/>
        <dbReference type="ChEBI" id="CHEBI:15377"/>
        <dbReference type="ChEBI" id="CHEBI:17268"/>
        <dbReference type="ChEBI" id="CHEBI:43474"/>
        <dbReference type="ChEBI" id="CHEBI:84139"/>
        <dbReference type="EC" id="3.1.3.25"/>
    </reaction>
</comment>
<name>A0A916SZY0_9ACTN</name>
<protein>
    <recommendedName>
        <fullName evidence="8">Inositol-1-monophosphatase</fullName>
        <ecNumber evidence="8">3.1.3.25</ecNumber>
    </recommendedName>
</protein>
<dbReference type="PANTHER" id="PTHR20854:SF4">
    <property type="entry name" value="INOSITOL-1-MONOPHOSPHATASE-RELATED"/>
    <property type="match status" value="1"/>
</dbReference>
<proteinExistence type="inferred from homology"/>
<comment type="cofactor">
    <cofactor evidence="2 7 8">
        <name>Mg(2+)</name>
        <dbReference type="ChEBI" id="CHEBI:18420"/>
    </cofactor>
</comment>
<dbReference type="EC" id="3.1.3.25" evidence="8"/>